<evidence type="ECO:0000256" key="4">
    <source>
        <dbReference type="ARBA" id="ARBA00022705"/>
    </source>
</evidence>
<evidence type="ECO:0000256" key="14">
    <source>
        <dbReference type="ARBA" id="ARBA00082781"/>
    </source>
</evidence>
<accession>A0A1S3K200</accession>
<keyword evidence="5" id="KW-0677">Repeat</keyword>
<sequence length="656" mass="73376">MKIATPEISWHGREPIYSADIQHIDGSITRLATGGLEKTIRLWEVKVGSDGKAYVEFLSSLTRHNRTVNVVRFSPNGFYLASGGDDAVIILWKLSDNAPPTNNLFGEDDEDCKEVWTSAKTLRGHLDDVSDLSWSSDGHYLISGSVDNSAIMWDVRKGHNLAIFKDHKSFVQGVAWDPLHQYMATLSADRSCRIYSVSSRSCTKHISKGPALNTSTEDVKPKAPRLFHDDTMKSFFRRLTFTPDGELLIVPSGCWESEEGSQNTTYIFSRDSFSKPVMHLPGPSKATLAVRCCPILFELRKIPRDTCEEMETDQKEVENNELKEWEKYSTMFNLPYRVVFAVATEDAVLLYDTQQPHPFGYIANTHYHQLSDLTWSKDGRVLVVASTDGYCTLVTFEEGELGEASQHLSISTQKVEEEKLKILKKQNADKQKRSDEAISKKVASTMPPPTEVQQIQVKRKENKSGDSQPKRVNLTPVTGGQVSQDAPKPKRAQLITLSSPELLDGNKTEEKNISHDSCTQDLQLVLEVSSEDETDQEKKTKKSMQTASTQPETSKGSPRRVELITIAPSTPPNQATPVARIVQDENSKKTSSPRRVQLMTLESSVVSENSKQSSPIQSKPLKNSQENVARMNDNSSTSTPQPRRVTLTTIKQNEEN</sequence>
<dbReference type="SMART" id="SM00320">
    <property type="entry name" value="WD40"/>
    <property type="match status" value="5"/>
</dbReference>
<dbReference type="PROSITE" id="PS50294">
    <property type="entry name" value="WD_REPEATS_REGION"/>
    <property type="match status" value="2"/>
</dbReference>
<dbReference type="FunFam" id="2.130.10.10:FF:000248">
    <property type="entry name" value="Chromatin assembly factor 1 subunit B"/>
    <property type="match status" value="1"/>
</dbReference>
<dbReference type="GO" id="GO:0006260">
    <property type="term" value="P:DNA replication"/>
    <property type="evidence" value="ECO:0007669"/>
    <property type="project" value="UniProtKB-KW"/>
</dbReference>
<evidence type="ECO:0000256" key="10">
    <source>
        <dbReference type="ARBA" id="ARBA00023242"/>
    </source>
</evidence>
<dbReference type="AlphaFoldDB" id="A0A1S3K200"/>
<name>A0A1S3K200_LINAN</name>
<dbReference type="InterPro" id="IPR045145">
    <property type="entry name" value="PTHR15271"/>
</dbReference>
<dbReference type="Pfam" id="PF24105">
    <property type="entry name" value="Beta-prop_CAF1B_HIR1"/>
    <property type="match status" value="1"/>
</dbReference>
<evidence type="ECO:0000256" key="8">
    <source>
        <dbReference type="ARBA" id="ARBA00023186"/>
    </source>
</evidence>
<feature type="compositionally biased region" description="Polar residues" evidence="16">
    <location>
        <begin position="543"/>
        <end position="556"/>
    </location>
</feature>
<dbReference type="InParanoid" id="A0A1S3K200"/>
<organism evidence="18 19">
    <name type="scientific">Lingula anatina</name>
    <name type="common">Brachiopod</name>
    <name type="synonym">Lingula unguis</name>
    <dbReference type="NCBI Taxonomy" id="7574"/>
    <lineage>
        <taxon>Eukaryota</taxon>
        <taxon>Metazoa</taxon>
        <taxon>Spiralia</taxon>
        <taxon>Lophotrochozoa</taxon>
        <taxon>Brachiopoda</taxon>
        <taxon>Linguliformea</taxon>
        <taxon>Lingulata</taxon>
        <taxon>Lingulida</taxon>
        <taxon>Linguloidea</taxon>
        <taxon>Lingulidae</taxon>
        <taxon>Lingula</taxon>
    </lineage>
</organism>
<evidence type="ECO:0000256" key="16">
    <source>
        <dbReference type="SAM" id="MobiDB-lite"/>
    </source>
</evidence>
<keyword evidence="6" id="KW-0227">DNA damage</keyword>
<keyword evidence="10" id="KW-0539">Nucleus</keyword>
<dbReference type="GO" id="GO:0005634">
    <property type="term" value="C:nucleus"/>
    <property type="evidence" value="ECO:0007669"/>
    <property type="project" value="UniProtKB-SubCell"/>
</dbReference>
<feature type="compositionally biased region" description="Polar residues" evidence="16">
    <location>
        <begin position="615"/>
        <end position="656"/>
    </location>
</feature>
<dbReference type="InterPro" id="IPR055410">
    <property type="entry name" value="Beta-prop_CAF1B_HIR1"/>
</dbReference>
<dbReference type="InterPro" id="IPR001680">
    <property type="entry name" value="WD40_rpt"/>
</dbReference>
<evidence type="ECO:0000256" key="7">
    <source>
        <dbReference type="ARBA" id="ARBA00022853"/>
    </source>
</evidence>
<dbReference type="KEGG" id="lak:106178143"/>
<evidence type="ECO:0000259" key="17">
    <source>
        <dbReference type="Pfam" id="PF24105"/>
    </source>
</evidence>
<evidence type="ECO:0000313" key="18">
    <source>
        <dbReference type="Proteomes" id="UP000085678"/>
    </source>
</evidence>
<dbReference type="InterPro" id="IPR036322">
    <property type="entry name" value="WD40_repeat_dom_sf"/>
</dbReference>
<dbReference type="RefSeq" id="XP_013416663.1">
    <property type="nucleotide sequence ID" value="XM_013561209.1"/>
</dbReference>
<feature type="region of interest" description="Disordered" evidence="16">
    <location>
        <begin position="426"/>
        <end position="656"/>
    </location>
</feature>
<comment type="function">
    <text evidence="12">Acts as a component of the histone chaperone complex chromatin assembly factor 1 (CAF-1), which assembles histone octamers onto DNA during replication and repair. CAF-1 performs the first step of the nucleosome assembly process, bringing newly synthesized histones H3 and H4 to replicating DNA; histones H2A/H2B can bind to this chromatin precursor subsequent to DNA replication to complete the histone octamer.</text>
</comment>
<dbReference type="GO" id="GO:0033186">
    <property type="term" value="C:CAF-1 complex"/>
    <property type="evidence" value="ECO:0007669"/>
    <property type="project" value="TreeGrafter"/>
</dbReference>
<keyword evidence="9" id="KW-0234">DNA repair</keyword>
<dbReference type="PANTHER" id="PTHR15271:SF4">
    <property type="entry name" value="CHROMATIN ASSEMBLY FACTOR 1 SUBUNIT B"/>
    <property type="match status" value="1"/>
</dbReference>
<feature type="repeat" description="WD" evidence="15">
    <location>
        <begin position="122"/>
        <end position="163"/>
    </location>
</feature>
<dbReference type="SUPFAM" id="SSF50978">
    <property type="entry name" value="WD40 repeat-like"/>
    <property type="match status" value="1"/>
</dbReference>
<feature type="compositionally biased region" description="Basic and acidic residues" evidence="16">
    <location>
        <begin position="504"/>
        <end position="514"/>
    </location>
</feature>
<feature type="domain" description="CAF1B/HIR1 beta-propeller" evidence="17">
    <location>
        <begin position="1"/>
        <end position="401"/>
    </location>
</feature>
<feature type="compositionally biased region" description="Basic and acidic residues" evidence="16">
    <location>
        <begin position="426"/>
        <end position="439"/>
    </location>
</feature>
<evidence type="ECO:0000256" key="11">
    <source>
        <dbReference type="ARBA" id="ARBA00023306"/>
    </source>
</evidence>
<dbReference type="InterPro" id="IPR019775">
    <property type="entry name" value="WD40_repeat_CS"/>
</dbReference>
<protein>
    <recommendedName>
        <fullName evidence="13">Chromatin assembly factor 1 subunit B</fullName>
    </recommendedName>
    <alternativeName>
        <fullName evidence="14">Chromatin assembly factor I p60 subunit</fullName>
    </alternativeName>
</protein>
<evidence type="ECO:0000313" key="19">
    <source>
        <dbReference type="RefSeq" id="XP_013416663.1"/>
    </source>
</evidence>
<dbReference type="GO" id="GO:0006334">
    <property type="term" value="P:nucleosome assembly"/>
    <property type="evidence" value="ECO:0007669"/>
    <property type="project" value="TreeGrafter"/>
</dbReference>
<feature type="repeat" description="WD" evidence="15">
    <location>
        <begin position="61"/>
        <end position="102"/>
    </location>
</feature>
<keyword evidence="4" id="KW-0235">DNA replication</keyword>
<keyword evidence="11" id="KW-0131">Cell cycle</keyword>
<comment type="subcellular location">
    <subcellularLocation>
        <location evidence="1">Nucleus</location>
    </subcellularLocation>
</comment>
<evidence type="ECO:0000256" key="2">
    <source>
        <dbReference type="ARBA" id="ARBA00007306"/>
    </source>
</evidence>
<dbReference type="PANTHER" id="PTHR15271">
    <property type="entry name" value="CHROMATIN ASSEMBLY FACTOR 1 SUBUNIT B"/>
    <property type="match status" value="1"/>
</dbReference>
<evidence type="ECO:0000256" key="9">
    <source>
        <dbReference type="ARBA" id="ARBA00023204"/>
    </source>
</evidence>
<dbReference type="FunCoup" id="A0A1S3K200">
    <property type="interactions" value="2019"/>
</dbReference>
<dbReference type="OrthoDB" id="71227at2759"/>
<keyword evidence="8" id="KW-0143">Chaperone</keyword>
<dbReference type="STRING" id="7574.A0A1S3K200"/>
<dbReference type="InterPro" id="IPR015943">
    <property type="entry name" value="WD40/YVTN_repeat-like_dom_sf"/>
</dbReference>
<dbReference type="PROSITE" id="PS00678">
    <property type="entry name" value="WD_REPEATS_1"/>
    <property type="match status" value="1"/>
</dbReference>
<evidence type="ECO:0000256" key="12">
    <source>
        <dbReference type="ARBA" id="ARBA00055488"/>
    </source>
</evidence>
<evidence type="ECO:0000256" key="3">
    <source>
        <dbReference type="ARBA" id="ARBA00022574"/>
    </source>
</evidence>
<evidence type="ECO:0000256" key="5">
    <source>
        <dbReference type="ARBA" id="ARBA00022737"/>
    </source>
</evidence>
<gene>
    <name evidence="19" type="primary">LOC106178143</name>
</gene>
<feature type="repeat" description="WD" evidence="15">
    <location>
        <begin position="164"/>
        <end position="205"/>
    </location>
</feature>
<dbReference type="PROSITE" id="PS50082">
    <property type="entry name" value="WD_REPEATS_2"/>
    <property type="match status" value="3"/>
</dbReference>
<reference evidence="19" key="1">
    <citation type="submission" date="2025-08" db="UniProtKB">
        <authorList>
            <consortium name="RefSeq"/>
        </authorList>
    </citation>
    <scope>IDENTIFICATION</scope>
    <source>
        <tissue evidence="19">Gonads</tissue>
    </source>
</reference>
<keyword evidence="7" id="KW-0156">Chromatin regulator</keyword>
<dbReference type="GO" id="GO:0006281">
    <property type="term" value="P:DNA repair"/>
    <property type="evidence" value="ECO:0007669"/>
    <property type="project" value="UniProtKB-KW"/>
</dbReference>
<feature type="compositionally biased region" description="Low complexity" evidence="16">
    <location>
        <begin position="602"/>
        <end position="614"/>
    </location>
</feature>
<evidence type="ECO:0000256" key="13">
    <source>
        <dbReference type="ARBA" id="ARBA00070759"/>
    </source>
</evidence>
<dbReference type="GeneID" id="106178143"/>
<keyword evidence="3 15" id="KW-0853">WD repeat</keyword>
<evidence type="ECO:0000256" key="6">
    <source>
        <dbReference type="ARBA" id="ARBA00022763"/>
    </source>
</evidence>
<dbReference type="GO" id="GO:0006335">
    <property type="term" value="P:DNA replication-dependent chromatin assembly"/>
    <property type="evidence" value="ECO:0007669"/>
    <property type="project" value="InterPro"/>
</dbReference>
<evidence type="ECO:0000256" key="15">
    <source>
        <dbReference type="PROSITE-ProRule" id="PRU00221"/>
    </source>
</evidence>
<proteinExistence type="inferred from homology"/>
<comment type="similarity">
    <text evidence="2">Belongs to the WD repeat HIR1 family.</text>
</comment>
<dbReference type="Proteomes" id="UP000085678">
    <property type="component" value="Unplaced"/>
</dbReference>
<dbReference type="Gene3D" id="2.130.10.10">
    <property type="entry name" value="YVTN repeat-like/Quinoprotein amine dehydrogenase"/>
    <property type="match status" value="2"/>
</dbReference>
<evidence type="ECO:0000256" key="1">
    <source>
        <dbReference type="ARBA" id="ARBA00004123"/>
    </source>
</evidence>
<keyword evidence="18" id="KW-1185">Reference proteome</keyword>
<feature type="compositionally biased region" description="Polar residues" evidence="16">
    <location>
        <begin position="475"/>
        <end position="484"/>
    </location>
</feature>